<evidence type="ECO:0000313" key="4">
    <source>
        <dbReference type="Proteomes" id="UP000266234"/>
    </source>
</evidence>
<feature type="compositionally biased region" description="Basic residues" evidence="1">
    <location>
        <begin position="963"/>
        <end position="975"/>
    </location>
</feature>
<name>A0A395SPS1_9HYPO</name>
<feature type="compositionally biased region" description="Low complexity" evidence="1">
    <location>
        <begin position="766"/>
        <end position="787"/>
    </location>
</feature>
<feature type="region of interest" description="Disordered" evidence="1">
    <location>
        <begin position="935"/>
        <end position="983"/>
    </location>
</feature>
<evidence type="ECO:0000256" key="1">
    <source>
        <dbReference type="SAM" id="MobiDB-lite"/>
    </source>
</evidence>
<feature type="compositionally biased region" description="Basic residues" evidence="1">
    <location>
        <begin position="179"/>
        <end position="196"/>
    </location>
</feature>
<dbReference type="OrthoDB" id="5339038at2759"/>
<sequence length="983" mass="111369">MPLHTLYEKYKQDTNFFLSWLVNEYNLLVISQRNTPGSTQNVRPCASPSVDQYINLATFLAEKNQNVPHHVFSALNSAIAKRVSATASYTVLQGTTLDSQVQESNRKHQHFTDVLQRCFQILGGDNWNPTITAAQAQPSIAEIQQDFTNRFKALKVQSNEALSDEEEEPSSSRPDSSRRAGKGKGRGKGGKGKKAGKQSAREVPVYEAIPIERLRAGQDQMAEDYLLAVYSAVQQWIELRDFIQNLWRGVAYIGHNSAVVAATSKVAISMVERTNAAIFIDFPGNDSYLTIVKALVRGDVDEAQGMFEVDIADITGRKSTKTVLDIKEQLLYNTYKDLRDFIRDYRHARGGRLTAKMKRRIGEFNPEEDLKKVGESGQLARRRSYTMRWLYDLVNVYSAAKLKKNRELPASRQQDLEDIDWASGNVRTLFGLNEFAAQITRIAMQPPNSELDGMIYPHHVFQLQCIVDSFTVSRGWVIHITTGPTFDKPAKSPATRDVEVFLDRKRKKVSGGYHLSVDAMCTKLKETCEDFDYLTSILQYILTSEEDFRNYVGTHMYAKGEGHWKGVETSRFGPEDADGLHKYSPFLCGAGLEEALSISFKQMMSLWQEMREPLLLLHMYRFLKQNRYLTGPIDLWESLEILFKGCVFPADAYQNSTMNSARTLSTLQNMQRQASSGTRFVDQGRDIHELFDLEKCRNFNRESSLTAFRKKEWNFETAPPLDISSDQDLAVLSSTGTKHGGRIEVRRIKPLQTGGNSYTQPPMAQPAGQSNTTQTTTQPTTAQATVPDPAPPTPGPSTSGQQNSPGPAPASAIEYRDVDMVTYANADFLDDICGFSSLTPSRPLSGINYPILTYYILDVFAEVEKRLEAEQNILYATYFKIQTGQNTNKRGSMYLMALNKNDESPSIQLLRTMADVLEREDRRIWEFTYWEDRDREVKEEDEEEDRKDNDEEGNKKDNEGQGKKKKKKNKNKKKNKQEMSDVG</sequence>
<dbReference type="STRING" id="694270.A0A395SPS1"/>
<keyword evidence="4" id="KW-1185">Reference proteome</keyword>
<dbReference type="Proteomes" id="UP000266234">
    <property type="component" value="Unassembled WGS sequence"/>
</dbReference>
<feature type="domain" description="DUF6604" evidence="2">
    <location>
        <begin position="9"/>
        <end position="279"/>
    </location>
</feature>
<dbReference type="AlphaFoldDB" id="A0A395SPS1"/>
<evidence type="ECO:0000259" key="2">
    <source>
        <dbReference type="Pfam" id="PF20253"/>
    </source>
</evidence>
<organism evidence="3 4">
    <name type="scientific">Fusarium longipes</name>
    <dbReference type="NCBI Taxonomy" id="694270"/>
    <lineage>
        <taxon>Eukaryota</taxon>
        <taxon>Fungi</taxon>
        <taxon>Dikarya</taxon>
        <taxon>Ascomycota</taxon>
        <taxon>Pezizomycotina</taxon>
        <taxon>Sordariomycetes</taxon>
        <taxon>Hypocreomycetidae</taxon>
        <taxon>Hypocreales</taxon>
        <taxon>Nectriaceae</taxon>
        <taxon>Fusarium</taxon>
    </lineage>
</organism>
<dbReference type="InterPro" id="IPR046539">
    <property type="entry name" value="DUF6604"/>
</dbReference>
<reference evidence="3 4" key="1">
    <citation type="journal article" date="2018" name="PLoS Pathog.">
        <title>Evolution of structural diversity of trichothecenes, a family of toxins produced by plant pathogenic and entomopathogenic fungi.</title>
        <authorList>
            <person name="Proctor R.H."/>
            <person name="McCormick S.P."/>
            <person name="Kim H.S."/>
            <person name="Cardoza R.E."/>
            <person name="Stanley A.M."/>
            <person name="Lindo L."/>
            <person name="Kelly A."/>
            <person name="Brown D.W."/>
            <person name="Lee T."/>
            <person name="Vaughan M.M."/>
            <person name="Alexander N.J."/>
            <person name="Busman M."/>
            <person name="Gutierrez S."/>
        </authorList>
    </citation>
    <scope>NUCLEOTIDE SEQUENCE [LARGE SCALE GENOMIC DNA]</scope>
    <source>
        <strain evidence="3 4">NRRL 20695</strain>
    </source>
</reference>
<dbReference type="EMBL" id="PXOG01000130">
    <property type="protein sequence ID" value="RGP74461.1"/>
    <property type="molecule type" value="Genomic_DNA"/>
</dbReference>
<feature type="region of interest" description="Disordered" evidence="1">
    <location>
        <begin position="158"/>
        <end position="201"/>
    </location>
</feature>
<accession>A0A395SPS1</accession>
<dbReference type="Pfam" id="PF20253">
    <property type="entry name" value="DUF6604"/>
    <property type="match status" value="1"/>
</dbReference>
<dbReference type="PANTHER" id="PTHR38795">
    <property type="entry name" value="DUF6604 DOMAIN-CONTAINING PROTEIN"/>
    <property type="match status" value="1"/>
</dbReference>
<comment type="caution">
    <text evidence="3">The sequence shown here is derived from an EMBL/GenBank/DDBJ whole genome shotgun (WGS) entry which is preliminary data.</text>
</comment>
<feature type="compositionally biased region" description="Polar residues" evidence="1">
    <location>
        <begin position="753"/>
        <end position="762"/>
    </location>
</feature>
<dbReference type="PANTHER" id="PTHR38795:SF1">
    <property type="entry name" value="DUF6604 DOMAIN-CONTAINING PROTEIN"/>
    <property type="match status" value="1"/>
</dbReference>
<protein>
    <recommendedName>
        <fullName evidence="2">DUF6604 domain-containing protein</fullName>
    </recommendedName>
</protein>
<gene>
    <name evidence="3" type="ORF">FLONG3_6020</name>
</gene>
<feature type="compositionally biased region" description="Basic and acidic residues" evidence="1">
    <location>
        <begin position="946"/>
        <end position="962"/>
    </location>
</feature>
<evidence type="ECO:0000313" key="3">
    <source>
        <dbReference type="EMBL" id="RGP74461.1"/>
    </source>
</evidence>
<dbReference type="PIRSF" id="PIRSF028035">
    <property type="entry name" value="UCP028035"/>
    <property type="match status" value="1"/>
</dbReference>
<feature type="region of interest" description="Disordered" evidence="1">
    <location>
        <begin position="734"/>
        <end position="811"/>
    </location>
</feature>
<dbReference type="InterPro" id="IPR016864">
    <property type="entry name" value="UCP028035"/>
</dbReference>
<proteinExistence type="predicted"/>